<dbReference type="InterPro" id="IPR002347">
    <property type="entry name" value="SDR_fam"/>
</dbReference>
<gene>
    <name evidence="3" type="ORF">GCM10009007_08510</name>
</gene>
<evidence type="ECO:0000313" key="3">
    <source>
        <dbReference type="EMBL" id="GHA70140.1"/>
    </source>
</evidence>
<dbReference type="Proteomes" id="UP000614287">
    <property type="component" value="Unassembled WGS sequence"/>
</dbReference>
<accession>A0A8J3CMR3</accession>
<dbReference type="SUPFAM" id="SSF51735">
    <property type="entry name" value="NAD(P)-binding Rossmann-fold domains"/>
    <property type="match status" value="1"/>
</dbReference>
<dbReference type="AlphaFoldDB" id="A0A8J3CMR3"/>
<evidence type="ECO:0000313" key="4">
    <source>
        <dbReference type="Proteomes" id="UP000614287"/>
    </source>
</evidence>
<dbReference type="Pfam" id="PF13561">
    <property type="entry name" value="adh_short_C2"/>
    <property type="match status" value="1"/>
</dbReference>
<sequence>MTQKTLLITGASRGIGAATAIRAAREGWRVAVHYHQNSQAAQDVCDAITHAGGQADAFAADMASEFDIKSLFDRVLTHYGRLDGLVNNVGITPLLGRVDEMDALRLNQIFTTNITSAFLCCGHAVKAMSTRYGHAGGVIVNVSSRAAQLGSANRYVDYAASKAALDTLTIGLAREVAMEGIRVNAVRPGMIDTCIHDKNGGRQDLNRVTSTIPMQRIGTPDEVASAIVWLLSEDSRYCTGTFVDVAGGR</sequence>
<name>A0A8J3CMR3_9BURK</name>
<dbReference type="FunFam" id="3.40.50.720:FF:000173">
    <property type="entry name" value="3-oxoacyl-[acyl-carrier protein] reductase"/>
    <property type="match status" value="1"/>
</dbReference>
<dbReference type="Gene3D" id="3.40.50.720">
    <property type="entry name" value="NAD(P)-binding Rossmann-like Domain"/>
    <property type="match status" value="1"/>
</dbReference>
<dbReference type="PANTHER" id="PTHR43639:SF1">
    <property type="entry name" value="SHORT-CHAIN DEHYDROGENASE_REDUCTASE FAMILY PROTEIN"/>
    <property type="match status" value="1"/>
</dbReference>
<keyword evidence="4" id="KW-1185">Reference proteome</keyword>
<evidence type="ECO:0000256" key="2">
    <source>
        <dbReference type="ARBA" id="ARBA00023002"/>
    </source>
</evidence>
<keyword evidence="2" id="KW-0560">Oxidoreductase</keyword>
<dbReference type="RefSeq" id="WP_189492134.1">
    <property type="nucleotide sequence ID" value="NZ_BMZG01000004.1"/>
</dbReference>
<dbReference type="PANTHER" id="PTHR43639">
    <property type="entry name" value="OXIDOREDUCTASE, SHORT-CHAIN DEHYDROGENASE/REDUCTASE FAMILY (AFU_ORTHOLOGUE AFUA_5G02870)"/>
    <property type="match status" value="1"/>
</dbReference>
<dbReference type="EMBL" id="BMZG01000004">
    <property type="protein sequence ID" value="GHA70140.1"/>
    <property type="molecule type" value="Genomic_DNA"/>
</dbReference>
<dbReference type="CDD" id="cd05233">
    <property type="entry name" value="SDR_c"/>
    <property type="match status" value="1"/>
</dbReference>
<proteinExistence type="inferred from homology"/>
<dbReference type="PRINTS" id="PR00080">
    <property type="entry name" value="SDRFAMILY"/>
</dbReference>
<comment type="caution">
    <text evidence="3">The sequence shown here is derived from an EMBL/GenBank/DDBJ whole genome shotgun (WGS) entry which is preliminary data.</text>
</comment>
<reference evidence="3" key="2">
    <citation type="submission" date="2020-09" db="EMBL/GenBank/DDBJ databases">
        <authorList>
            <person name="Sun Q."/>
            <person name="Kim S."/>
        </authorList>
    </citation>
    <scope>NUCLEOTIDE SEQUENCE</scope>
    <source>
        <strain evidence="3">KCTC 32501</strain>
    </source>
</reference>
<protein>
    <submittedName>
        <fullName evidence="3">Short-chain dehydrogenase</fullName>
    </submittedName>
</protein>
<reference evidence="3" key="1">
    <citation type="journal article" date="2014" name="Int. J. Syst. Evol. Microbiol.">
        <title>Complete genome sequence of Corynebacterium casei LMG S-19264T (=DSM 44701T), isolated from a smear-ripened cheese.</title>
        <authorList>
            <consortium name="US DOE Joint Genome Institute (JGI-PGF)"/>
            <person name="Walter F."/>
            <person name="Albersmeier A."/>
            <person name="Kalinowski J."/>
            <person name="Ruckert C."/>
        </authorList>
    </citation>
    <scope>NUCLEOTIDE SEQUENCE</scope>
    <source>
        <strain evidence="3">KCTC 32501</strain>
    </source>
</reference>
<organism evidence="3 4">
    <name type="scientific">Formosimonas limnophila</name>
    <dbReference type="NCBI Taxonomy" id="1384487"/>
    <lineage>
        <taxon>Bacteria</taxon>
        <taxon>Pseudomonadati</taxon>
        <taxon>Pseudomonadota</taxon>
        <taxon>Betaproteobacteria</taxon>
        <taxon>Burkholderiales</taxon>
        <taxon>Burkholderiaceae</taxon>
        <taxon>Formosimonas</taxon>
    </lineage>
</organism>
<comment type="similarity">
    <text evidence="1">Belongs to the short-chain dehydrogenases/reductases (SDR) family.</text>
</comment>
<dbReference type="GO" id="GO:0016491">
    <property type="term" value="F:oxidoreductase activity"/>
    <property type="evidence" value="ECO:0007669"/>
    <property type="project" value="UniProtKB-KW"/>
</dbReference>
<dbReference type="InterPro" id="IPR036291">
    <property type="entry name" value="NAD(P)-bd_dom_sf"/>
</dbReference>
<evidence type="ECO:0000256" key="1">
    <source>
        <dbReference type="ARBA" id="ARBA00006484"/>
    </source>
</evidence>
<dbReference type="PRINTS" id="PR00081">
    <property type="entry name" value="GDHRDH"/>
</dbReference>